<evidence type="ECO:0000313" key="3">
    <source>
        <dbReference type="Proteomes" id="UP000239203"/>
    </source>
</evidence>
<dbReference type="EMBL" id="PTIX01000008">
    <property type="protein sequence ID" value="PPK67009.1"/>
    <property type="molecule type" value="Genomic_DNA"/>
</dbReference>
<proteinExistence type="predicted"/>
<name>A0A2S6GP60_9PSEU</name>
<reference evidence="2 3" key="1">
    <citation type="submission" date="2018-02" db="EMBL/GenBank/DDBJ databases">
        <title>Genomic Encyclopedia of Archaeal and Bacterial Type Strains, Phase II (KMG-II): from individual species to whole genera.</title>
        <authorList>
            <person name="Goeker M."/>
        </authorList>
    </citation>
    <scope>NUCLEOTIDE SEQUENCE [LARGE SCALE GENOMIC DNA]</scope>
    <source>
        <strain evidence="2 3">YU 961-1</strain>
    </source>
</reference>
<gene>
    <name evidence="2" type="ORF">CLV40_1085</name>
</gene>
<feature type="region of interest" description="Disordered" evidence="1">
    <location>
        <begin position="70"/>
        <end position="95"/>
    </location>
</feature>
<accession>A0A2S6GP60</accession>
<evidence type="ECO:0000256" key="1">
    <source>
        <dbReference type="SAM" id="MobiDB-lite"/>
    </source>
</evidence>
<organism evidence="2 3">
    <name type="scientific">Actinokineospora auranticolor</name>
    <dbReference type="NCBI Taxonomy" id="155976"/>
    <lineage>
        <taxon>Bacteria</taxon>
        <taxon>Bacillati</taxon>
        <taxon>Actinomycetota</taxon>
        <taxon>Actinomycetes</taxon>
        <taxon>Pseudonocardiales</taxon>
        <taxon>Pseudonocardiaceae</taxon>
        <taxon>Actinokineospora</taxon>
    </lineage>
</organism>
<keyword evidence="3" id="KW-1185">Reference proteome</keyword>
<sequence>MIVGMLALYAALCVGHPHPTPFGAGHMVATEVLSGQQDPGTGEDGCGNLVHDPDALNAESTHPLAVLAGGLPLADTSTRPTANRRRSADDLARPPPWGRALLTRVCVART</sequence>
<comment type="caution">
    <text evidence="2">The sequence shown here is derived from an EMBL/GenBank/DDBJ whole genome shotgun (WGS) entry which is preliminary data.</text>
</comment>
<protein>
    <submittedName>
        <fullName evidence="2">Uncharacterized protein</fullName>
    </submittedName>
</protein>
<dbReference type="AlphaFoldDB" id="A0A2S6GP60"/>
<evidence type="ECO:0000313" key="2">
    <source>
        <dbReference type="EMBL" id="PPK67009.1"/>
    </source>
</evidence>
<dbReference type="Proteomes" id="UP000239203">
    <property type="component" value="Unassembled WGS sequence"/>
</dbReference>